<keyword evidence="1" id="KW-0969">Cilium</keyword>
<dbReference type="RefSeq" id="WP_210800976.1">
    <property type="nucleotide sequence ID" value="NZ_JAGQDE010000003.1"/>
</dbReference>
<keyword evidence="2" id="KW-1185">Reference proteome</keyword>
<dbReference type="EMBL" id="JAGQDE010000003">
    <property type="protein sequence ID" value="MBQ0958470.1"/>
    <property type="molecule type" value="Genomic_DNA"/>
</dbReference>
<evidence type="ECO:0000313" key="1">
    <source>
        <dbReference type="EMBL" id="MBQ0958470.1"/>
    </source>
</evidence>
<keyword evidence="1" id="KW-0282">Flagellum</keyword>
<dbReference type="AlphaFoldDB" id="A0A941BPW0"/>
<evidence type="ECO:0000313" key="2">
    <source>
        <dbReference type="Proteomes" id="UP000678374"/>
    </source>
</evidence>
<accession>A0A941BPW0</accession>
<name>A0A941BPW0_9BURK</name>
<reference evidence="1" key="1">
    <citation type="submission" date="2021-04" db="EMBL/GenBank/DDBJ databases">
        <title>The genome sequence of Ideonella sp. 4Y11.</title>
        <authorList>
            <person name="Liu Y."/>
        </authorList>
    </citation>
    <scope>NUCLEOTIDE SEQUENCE</scope>
    <source>
        <strain evidence="1">4Y11</strain>
    </source>
</reference>
<sequence>MARSMNAGRLHRHDQAAGLRALFGPSEARLVPLVANPHLRSHPVLLERLCSALSEHGARLLVIDAADTSPEPHELCEVDLSACMERLGARVHYLAARGLPRRHVDTRGSAQGWLAAVEAAAPPVDLVLMHATARDMTRLIGAREARPVLMCGVDHASLTDAYASIKLLAQRLALRSFDLLVSEDGRPQRAAAAAARLADTADVFLGAVQRSYAAVDCRQPAQATLPQALRQLAHDQRTRAPHATDPAPGPLVQAALSGAEQPPRIPF</sequence>
<comment type="caution">
    <text evidence="1">The sequence shown here is derived from an EMBL/GenBank/DDBJ whole genome shotgun (WGS) entry which is preliminary data.</text>
</comment>
<organism evidence="1 2">
    <name type="scientific">Ideonella aquatica</name>
    <dbReference type="NCBI Taxonomy" id="2824119"/>
    <lineage>
        <taxon>Bacteria</taxon>
        <taxon>Pseudomonadati</taxon>
        <taxon>Pseudomonadota</taxon>
        <taxon>Betaproteobacteria</taxon>
        <taxon>Burkholderiales</taxon>
        <taxon>Sphaerotilaceae</taxon>
        <taxon>Ideonella</taxon>
    </lineage>
</organism>
<gene>
    <name evidence="1" type="ORF">KAK06_05815</name>
</gene>
<dbReference type="Proteomes" id="UP000678374">
    <property type="component" value="Unassembled WGS sequence"/>
</dbReference>
<proteinExistence type="predicted"/>
<keyword evidence="1" id="KW-0966">Cell projection</keyword>
<protein>
    <submittedName>
        <fullName evidence="1">Flagellar biosynthesis protein</fullName>
    </submittedName>
</protein>